<evidence type="ECO:0000313" key="2">
    <source>
        <dbReference type="WBParaSite" id="PS1159_v2.g16186.t1"/>
    </source>
</evidence>
<sequence length="134" mass="15610">MKVDISIDRSELAFFVPSFFFSVHPAIRFAQTSLNGNQKKQQRPDTYKTVMCQAWLESTRCAFGPDCKFAHGETELRPTKLPIRNTLKYKTKLCDKYTTTGICPYGSRCLFIHPDPRSTAFYRQTAEQFLYYKK</sequence>
<reference evidence="2" key="1">
    <citation type="submission" date="2022-11" db="UniProtKB">
        <authorList>
            <consortium name="WormBaseParasite"/>
        </authorList>
    </citation>
    <scope>IDENTIFICATION</scope>
</reference>
<dbReference type="WBParaSite" id="PS1159_v2.g16186.t1">
    <property type="protein sequence ID" value="PS1159_v2.g16186.t1"/>
    <property type="gene ID" value="PS1159_v2.g16186"/>
</dbReference>
<name>A0AC35FFC5_9BILA</name>
<protein>
    <submittedName>
        <fullName evidence="2">C3H1-type domain-containing protein</fullName>
    </submittedName>
</protein>
<proteinExistence type="predicted"/>
<organism evidence="1 2">
    <name type="scientific">Panagrolaimus sp. PS1159</name>
    <dbReference type="NCBI Taxonomy" id="55785"/>
    <lineage>
        <taxon>Eukaryota</taxon>
        <taxon>Metazoa</taxon>
        <taxon>Ecdysozoa</taxon>
        <taxon>Nematoda</taxon>
        <taxon>Chromadorea</taxon>
        <taxon>Rhabditida</taxon>
        <taxon>Tylenchina</taxon>
        <taxon>Panagrolaimomorpha</taxon>
        <taxon>Panagrolaimoidea</taxon>
        <taxon>Panagrolaimidae</taxon>
        <taxon>Panagrolaimus</taxon>
    </lineage>
</organism>
<evidence type="ECO:0000313" key="1">
    <source>
        <dbReference type="Proteomes" id="UP000887580"/>
    </source>
</evidence>
<accession>A0AC35FFC5</accession>
<dbReference type="Proteomes" id="UP000887580">
    <property type="component" value="Unplaced"/>
</dbReference>